<gene>
    <name evidence="2" type="ORF">GLYMA_17G188900</name>
</gene>
<dbReference type="InterPro" id="IPR007122">
    <property type="entry name" value="Villin/Gelsolin"/>
</dbReference>
<dbReference type="InterPro" id="IPR036180">
    <property type="entry name" value="Gelsolin-like_dom_sf"/>
</dbReference>
<keyword evidence="4" id="KW-1185">Reference proteome</keyword>
<dbReference type="InterPro" id="IPR029006">
    <property type="entry name" value="ADF-H/Gelsolin-like_dom_sf"/>
</dbReference>
<dbReference type="eggNOG" id="KOG0443">
    <property type="taxonomic scope" value="Eukaryota"/>
</dbReference>
<dbReference type="Pfam" id="PF00626">
    <property type="entry name" value="Gelsolin"/>
    <property type="match status" value="1"/>
</dbReference>
<dbReference type="SUPFAM" id="SSF82754">
    <property type="entry name" value="C-terminal, gelsolin-like domain of Sec23/24"/>
    <property type="match status" value="1"/>
</dbReference>
<reference evidence="2" key="3">
    <citation type="submission" date="2018-07" db="EMBL/GenBank/DDBJ databases">
        <title>WGS assembly of Glycine max.</title>
        <authorList>
            <person name="Schmutz J."/>
            <person name="Cannon S."/>
            <person name="Schlueter J."/>
            <person name="Ma J."/>
            <person name="Mitros T."/>
            <person name="Nelson W."/>
            <person name="Hyten D."/>
            <person name="Song Q."/>
            <person name="Thelen J."/>
            <person name="Cheng J."/>
            <person name="Xu D."/>
            <person name="Hellsten U."/>
            <person name="May G."/>
            <person name="Yu Y."/>
            <person name="Sakurai T."/>
            <person name="Umezawa T."/>
            <person name="Bhattacharyya M."/>
            <person name="Sandhu D."/>
            <person name="Valliyodan B."/>
            <person name="Lindquist E."/>
            <person name="Peto M."/>
            <person name="Grant D."/>
            <person name="Shu S."/>
            <person name="Goodstein D."/>
            <person name="Barry K."/>
            <person name="Futrell-Griggs M."/>
            <person name="Abernathy B."/>
            <person name="Du J."/>
            <person name="Tian Z."/>
            <person name="Zhu L."/>
            <person name="Gill N."/>
            <person name="Joshi T."/>
            <person name="Libault M."/>
            <person name="Sethuraman A."/>
            <person name="Zhang X."/>
            <person name="Shinozaki K."/>
            <person name="Nguyen H."/>
            <person name="Wing R."/>
            <person name="Cregan P."/>
            <person name="Specht J."/>
            <person name="Grimwood J."/>
            <person name="Rokhsar D."/>
            <person name="Stacey G."/>
            <person name="Shoemaker R."/>
            <person name="Jackson S."/>
        </authorList>
    </citation>
    <scope>NUCLEOTIDE SEQUENCE</scope>
    <source>
        <tissue evidence="2">Callus</tissue>
    </source>
</reference>
<dbReference type="AlphaFoldDB" id="K7MMI5"/>
<dbReference type="InterPro" id="IPR007123">
    <property type="entry name" value="Gelsolin-like_dom"/>
</dbReference>
<dbReference type="STRING" id="3847.K7MMI5"/>
<name>K7MMI5_SOYBN</name>
<dbReference type="GO" id="GO:0051015">
    <property type="term" value="F:actin filament binding"/>
    <property type="evidence" value="ECO:0007669"/>
    <property type="project" value="InterPro"/>
</dbReference>
<dbReference type="Gene3D" id="3.40.20.10">
    <property type="entry name" value="Severin"/>
    <property type="match status" value="2"/>
</dbReference>
<accession>K7MMI5</accession>
<dbReference type="OMA" id="SKDEPCI"/>
<sequence>MSVSMRDLDPTFKGVGQKAGVLRHDILYWLVKDTNQIVELDAALRGRVIQYREVQGHETEKFLSYFKPCIIPQQGGAASGFKHDEAEEHKTTSKIFQFNGSNSSIQERGKALEVGCFRGFAPLPWRIVSYDDKPVDSHPPKLLCVDKGKAEPIETDSLTKEFLDTNKCYILDCGLEFFAWMGRNTS</sequence>
<proteinExistence type="predicted"/>
<evidence type="ECO:0000313" key="4">
    <source>
        <dbReference type="Proteomes" id="UP000008827"/>
    </source>
</evidence>
<dbReference type="HOGENOM" id="CLU_1456913_0_0_1"/>
<dbReference type="SUPFAM" id="SSF55753">
    <property type="entry name" value="Actin depolymerizing proteins"/>
    <property type="match status" value="1"/>
</dbReference>
<evidence type="ECO:0000259" key="1">
    <source>
        <dbReference type="Pfam" id="PF00626"/>
    </source>
</evidence>
<dbReference type="Gramene" id="KRH04815">
    <property type="protein sequence ID" value="KRH04815"/>
    <property type="gene ID" value="GLYMA_17G188900"/>
</dbReference>
<dbReference type="PANTHER" id="PTHR11977:SF138">
    <property type="entry name" value="VILLIN-4"/>
    <property type="match status" value="1"/>
</dbReference>
<reference evidence="2 3" key="1">
    <citation type="journal article" date="2010" name="Nature">
        <title>Genome sequence of the palaeopolyploid soybean.</title>
        <authorList>
            <person name="Schmutz J."/>
            <person name="Cannon S.B."/>
            <person name="Schlueter J."/>
            <person name="Ma J."/>
            <person name="Mitros T."/>
            <person name="Nelson W."/>
            <person name="Hyten D.L."/>
            <person name="Song Q."/>
            <person name="Thelen J.J."/>
            <person name="Cheng J."/>
            <person name="Xu D."/>
            <person name="Hellsten U."/>
            <person name="May G.D."/>
            <person name="Yu Y."/>
            <person name="Sakurai T."/>
            <person name="Umezawa T."/>
            <person name="Bhattacharyya M.K."/>
            <person name="Sandhu D."/>
            <person name="Valliyodan B."/>
            <person name="Lindquist E."/>
            <person name="Peto M."/>
            <person name="Grant D."/>
            <person name="Shu S."/>
            <person name="Goodstein D."/>
            <person name="Barry K."/>
            <person name="Futrell-Griggs M."/>
            <person name="Abernathy B."/>
            <person name="Du J."/>
            <person name="Tian Z."/>
            <person name="Zhu L."/>
            <person name="Gill N."/>
            <person name="Joshi T."/>
            <person name="Libault M."/>
            <person name="Sethuraman A."/>
            <person name="Zhang X.-C."/>
            <person name="Shinozaki K."/>
            <person name="Nguyen H.T."/>
            <person name="Wing R.A."/>
            <person name="Cregan P."/>
            <person name="Specht J."/>
            <person name="Grimwood J."/>
            <person name="Rokhsar D."/>
            <person name="Stacey G."/>
            <person name="Shoemaker R.C."/>
            <person name="Jackson S.A."/>
        </authorList>
    </citation>
    <scope>NUCLEOTIDE SEQUENCE [LARGE SCALE GENOMIC DNA]</scope>
    <source>
        <strain evidence="3">cv. Williams 82</strain>
        <tissue evidence="2">Callus</tissue>
    </source>
</reference>
<dbReference type="PANTHER" id="PTHR11977">
    <property type="entry name" value="VILLIN"/>
    <property type="match status" value="1"/>
</dbReference>
<dbReference type="Proteomes" id="UP000008827">
    <property type="component" value="Chromosome 17"/>
</dbReference>
<evidence type="ECO:0000313" key="3">
    <source>
        <dbReference type="EnsemblPlants" id="KRH04815"/>
    </source>
</evidence>
<organism evidence="3">
    <name type="scientific">Glycine max</name>
    <name type="common">Soybean</name>
    <name type="synonym">Glycine hispida</name>
    <dbReference type="NCBI Taxonomy" id="3847"/>
    <lineage>
        <taxon>Eukaryota</taxon>
        <taxon>Viridiplantae</taxon>
        <taxon>Streptophyta</taxon>
        <taxon>Embryophyta</taxon>
        <taxon>Tracheophyta</taxon>
        <taxon>Spermatophyta</taxon>
        <taxon>Magnoliopsida</taxon>
        <taxon>eudicotyledons</taxon>
        <taxon>Gunneridae</taxon>
        <taxon>Pentapetalae</taxon>
        <taxon>rosids</taxon>
        <taxon>fabids</taxon>
        <taxon>Fabales</taxon>
        <taxon>Fabaceae</taxon>
        <taxon>Papilionoideae</taxon>
        <taxon>50 kb inversion clade</taxon>
        <taxon>NPAAA clade</taxon>
        <taxon>indigoferoid/millettioid clade</taxon>
        <taxon>Phaseoleae</taxon>
        <taxon>Glycine</taxon>
        <taxon>Glycine subgen. Soja</taxon>
    </lineage>
</organism>
<dbReference type="PaxDb" id="3847-GLYMA17G24992.1"/>
<evidence type="ECO:0000313" key="2">
    <source>
        <dbReference type="EMBL" id="KRH04815.1"/>
    </source>
</evidence>
<feature type="domain" description="Gelsolin-like" evidence="1">
    <location>
        <begin position="154"/>
        <end position="184"/>
    </location>
</feature>
<reference evidence="3" key="2">
    <citation type="submission" date="2018-02" db="UniProtKB">
        <authorList>
            <consortium name="EnsemblPlants"/>
        </authorList>
    </citation>
    <scope>IDENTIFICATION</scope>
    <source>
        <strain evidence="3">Williams 82</strain>
    </source>
</reference>
<dbReference type="EMBL" id="CM000850">
    <property type="protein sequence ID" value="KRH04815.1"/>
    <property type="molecule type" value="Genomic_DNA"/>
</dbReference>
<protein>
    <recommendedName>
        <fullName evidence="1">Gelsolin-like domain-containing protein</fullName>
    </recommendedName>
</protein>
<dbReference type="InParanoid" id="K7MMI5"/>
<dbReference type="EnsemblPlants" id="KRH04815">
    <property type="protein sequence ID" value="KRH04815"/>
    <property type="gene ID" value="GLYMA_17G188900"/>
</dbReference>